<feature type="signal peptide" evidence="2">
    <location>
        <begin position="1"/>
        <end position="19"/>
    </location>
</feature>
<dbReference type="InterPro" id="IPR029058">
    <property type="entry name" value="AB_hydrolase_fold"/>
</dbReference>
<proteinExistence type="predicted"/>
<dbReference type="OrthoDB" id="951108at2"/>
<evidence type="ECO:0000259" key="4">
    <source>
        <dbReference type="Pfam" id="PF18962"/>
    </source>
</evidence>
<dbReference type="Pfam" id="PF18962">
    <property type="entry name" value="Por_Secre_tail"/>
    <property type="match status" value="1"/>
</dbReference>
<dbReference type="InterPro" id="IPR026444">
    <property type="entry name" value="Secre_tail"/>
</dbReference>
<keyword evidence="6" id="KW-1185">Reference proteome</keyword>
<dbReference type="SUPFAM" id="SSF53474">
    <property type="entry name" value="alpha/beta-Hydrolases"/>
    <property type="match status" value="1"/>
</dbReference>
<evidence type="ECO:0000313" key="6">
    <source>
        <dbReference type="Proteomes" id="UP000245429"/>
    </source>
</evidence>
<dbReference type="Pfam" id="PF07819">
    <property type="entry name" value="PGAP1"/>
    <property type="match status" value="1"/>
</dbReference>
<dbReference type="Gene3D" id="2.60.120.380">
    <property type="match status" value="1"/>
</dbReference>
<accession>A0A2U8QR08</accession>
<feature type="chain" id="PRO_5016027732" evidence="2">
    <location>
        <begin position="20"/>
        <end position="573"/>
    </location>
</feature>
<evidence type="ECO:0000259" key="3">
    <source>
        <dbReference type="Pfam" id="PF07819"/>
    </source>
</evidence>
<keyword evidence="1 2" id="KW-0732">Signal</keyword>
<feature type="domain" description="Secretion system C-terminal sorting" evidence="4">
    <location>
        <begin position="502"/>
        <end position="570"/>
    </location>
</feature>
<dbReference type="EMBL" id="CP029463">
    <property type="protein sequence ID" value="AWM12520.1"/>
    <property type="molecule type" value="Genomic_DNA"/>
</dbReference>
<dbReference type="AlphaFoldDB" id="A0A2U8QR08"/>
<name>A0A2U8QR08_9FLAO</name>
<dbReference type="SUPFAM" id="SSF89260">
    <property type="entry name" value="Collagen-binding domain"/>
    <property type="match status" value="1"/>
</dbReference>
<feature type="domain" description="GPI inositol-deacylase PGAP1-like alpha/beta" evidence="3">
    <location>
        <begin position="60"/>
        <end position="234"/>
    </location>
</feature>
<gene>
    <name evidence="5" type="ORF">DI487_00630</name>
</gene>
<dbReference type="NCBIfam" id="TIGR04183">
    <property type="entry name" value="Por_Secre_tail"/>
    <property type="match status" value="1"/>
</dbReference>
<evidence type="ECO:0000256" key="1">
    <source>
        <dbReference type="ARBA" id="ARBA00022729"/>
    </source>
</evidence>
<protein>
    <submittedName>
        <fullName evidence="5">Esterase</fullName>
    </submittedName>
</protein>
<evidence type="ECO:0000313" key="5">
    <source>
        <dbReference type="EMBL" id="AWM12520.1"/>
    </source>
</evidence>
<sequence length="573" mass="63625">MKQLYFFSTLFLLTSSVYAQVVFKPRATQLEYLEFHNDEIIVLKTPQANLQTFTSKLPYPIIFVHGLNSSSDTWNTSTNYFDNQYNFTFGGRLDYCLNADSNNVLANTDFYPVANADIAAFSTNFQNGDYYYVNFNLNPDGTIDTNVLSNQAAVTKQGAAMKDAVQRVLQITGKDKVILVGHSMGGLASREYLQNTNNWQADNLHHVAKLLTLGTPHGGSNASDNPLAFFTSVNVRSEAIRDLKETYYYSGEPSVYLFGGTEIQNSSSMNDNSYSPDFYNVDINCNGVTGESIIGLNQKVLDNYIDFSCVIGRITGGTTDGVVAEPSSLLNTYITGLLYPAKYFYFNSSFDFIENHTELPGKYYQILQGLDEPNYKELAYGISTNQNYIGFTTVQANSGTSDIDYFKFTVSDNVNATVDMSSIVTSNMNAAFLDANGNLIGSAHNNSGSTLNFTETLSPGNYFLRITSVSPSTSNYQTPYQFAITTVLDNKTFNTTVNSIQVYPNPTTDLLTIYGTSIDAIMIYDISGKNVYHIEFTDKTPKQTIDVSSLKKGIYFLTLEQKGQKSVFKILKE</sequence>
<dbReference type="Gene3D" id="3.40.50.1820">
    <property type="entry name" value="alpha/beta hydrolase"/>
    <property type="match status" value="1"/>
</dbReference>
<dbReference type="GO" id="GO:0016788">
    <property type="term" value="F:hydrolase activity, acting on ester bonds"/>
    <property type="evidence" value="ECO:0007669"/>
    <property type="project" value="InterPro"/>
</dbReference>
<evidence type="ECO:0000256" key="2">
    <source>
        <dbReference type="SAM" id="SignalP"/>
    </source>
</evidence>
<dbReference type="Proteomes" id="UP000245429">
    <property type="component" value="Chromosome"/>
</dbReference>
<dbReference type="RefSeq" id="WP_109567929.1">
    <property type="nucleotide sequence ID" value="NZ_CP029463.1"/>
</dbReference>
<reference evidence="5 6" key="1">
    <citation type="submission" date="2018-05" db="EMBL/GenBank/DDBJ databases">
        <title>Flavobacterium sp. MEBiC07310.</title>
        <authorList>
            <person name="Baek K."/>
        </authorList>
    </citation>
    <scope>NUCLEOTIDE SEQUENCE [LARGE SCALE GENOMIC DNA]</scope>
    <source>
        <strain evidence="5 6">MEBiC07310</strain>
    </source>
</reference>
<dbReference type="InterPro" id="IPR012908">
    <property type="entry name" value="PGAP1-ab_dom-like"/>
</dbReference>
<dbReference type="KEGG" id="fse:DI487_00630"/>
<organism evidence="5 6">
    <name type="scientific">Flavobacterium sediminis</name>
    <dbReference type="NCBI Taxonomy" id="2201181"/>
    <lineage>
        <taxon>Bacteria</taxon>
        <taxon>Pseudomonadati</taxon>
        <taxon>Bacteroidota</taxon>
        <taxon>Flavobacteriia</taxon>
        <taxon>Flavobacteriales</taxon>
        <taxon>Flavobacteriaceae</taxon>
        <taxon>Flavobacterium</taxon>
    </lineage>
</organism>